<feature type="region of interest" description="Disordered" evidence="1">
    <location>
        <begin position="1"/>
        <end position="20"/>
    </location>
</feature>
<accession>A0AAD6V3D7</accession>
<sequence length="153" mass="16833">MSHPLPSLSFTETNASTRSRQTRLLARTRRSVRLKPYHAFLPPTLLWRLDPPLEPRCPCSPQPSPLLLFGVLLELLSDLTPSDADDDDATFEPDPPTNPDATNNAANNAKPSHSQKRKAHFKARRSVKRQRGSLTAALENPALPSTNPTGPPS</sequence>
<evidence type="ECO:0000256" key="1">
    <source>
        <dbReference type="SAM" id="MobiDB-lite"/>
    </source>
</evidence>
<dbReference type="EMBL" id="JARJCW010000059">
    <property type="protein sequence ID" value="KAJ7201302.1"/>
    <property type="molecule type" value="Genomic_DNA"/>
</dbReference>
<comment type="caution">
    <text evidence="2">The sequence shown here is derived from an EMBL/GenBank/DDBJ whole genome shotgun (WGS) entry which is preliminary data.</text>
</comment>
<feature type="region of interest" description="Disordered" evidence="1">
    <location>
        <begin position="80"/>
        <end position="153"/>
    </location>
</feature>
<dbReference type="AlphaFoldDB" id="A0AAD6V3D7"/>
<feature type="compositionally biased region" description="Basic residues" evidence="1">
    <location>
        <begin position="113"/>
        <end position="131"/>
    </location>
</feature>
<organism evidence="2 3">
    <name type="scientific">Mycena pura</name>
    <dbReference type="NCBI Taxonomy" id="153505"/>
    <lineage>
        <taxon>Eukaryota</taxon>
        <taxon>Fungi</taxon>
        <taxon>Dikarya</taxon>
        <taxon>Basidiomycota</taxon>
        <taxon>Agaricomycotina</taxon>
        <taxon>Agaricomycetes</taxon>
        <taxon>Agaricomycetidae</taxon>
        <taxon>Agaricales</taxon>
        <taxon>Marasmiineae</taxon>
        <taxon>Mycenaceae</taxon>
        <taxon>Mycena</taxon>
    </lineage>
</organism>
<gene>
    <name evidence="2" type="ORF">GGX14DRAFT_571421</name>
</gene>
<feature type="compositionally biased region" description="Polar residues" evidence="1">
    <location>
        <begin position="143"/>
        <end position="153"/>
    </location>
</feature>
<reference evidence="2" key="1">
    <citation type="submission" date="2023-03" db="EMBL/GenBank/DDBJ databases">
        <title>Massive genome expansion in bonnet fungi (Mycena s.s.) driven by repeated elements and novel gene families across ecological guilds.</title>
        <authorList>
            <consortium name="Lawrence Berkeley National Laboratory"/>
            <person name="Harder C.B."/>
            <person name="Miyauchi S."/>
            <person name="Viragh M."/>
            <person name="Kuo A."/>
            <person name="Thoen E."/>
            <person name="Andreopoulos B."/>
            <person name="Lu D."/>
            <person name="Skrede I."/>
            <person name="Drula E."/>
            <person name="Henrissat B."/>
            <person name="Morin E."/>
            <person name="Kohler A."/>
            <person name="Barry K."/>
            <person name="LaButti K."/>
            <person name="Morin E."/>
            <person name="Salamov A."/>
            <person name="Lipzen A."/>
            <person name="Mereny Z."/>
            <person name="Hegedus B."/>
            <person name="Baldrian P."/>
            <person name="Stursova M."/>
            <person name="Weitz H."/>
            <person name="Taylor A."/>
            <person name="Grigoriev I.V."/>
            <person name="Nagy L.G."/>
            <person name="Martin F."/>
            <person name="Kauserud H."/>
        </authorList>
    </citation>
    <scope>NUCLEOTIDE SEQUENCE</scope>
    <source>
        <strain evidence="2">9144</strain>
    </source>
</reference>
<feature type="compositionally biased region" description="Polar residues" evidence="1">
    <location>
        <begin position="8"/>
        <end position="19"/>
    </location>
</feature>
<name>A0AAD6V3D7_9AGAR</name>
<protein>
    <submittedName>
        <fullName evidence="2">Uncharacterized protein</fullName>
    </submittedName>
</protein>
<evidence type="ECO:0000313" key="2">
    <source>
        <dbReference type="EMBL" id="KAJ7201302.1"/>
    </source>
</evidence>
<keyword evidence="3" id="KW-1185">Reference proteome</keyword>
<proteinExistence type="predicted"/>
<dbReference type="Proteomes" id="UP001219525">
    <property type="component" value="Unassembled WGS sequence"/>
</dbReference>
<evidence type="ECO:0000313" key="3">
    <source>
        <dbReference type="Proteomes" id="UP001219525"/>
    </source>
</evidence>
<feature type="compositionally biased region" description="Low complexity" evidence="1">
    <location>
        <begin position="99"/>
        <end position="109"/>
    </location>
</feature>